<organism evidence="2 3">
    <name type="scientific">Parashewanella spongiae</name>
    <dbReference type="NCBI Taxonomy" id="342950"/>
    <lineage>
        <taxon>Bacteria</taxon>
        <taxon>Pseudomonadati</taxon>
        <taxon>Pseudomonadota</taxon>
        <taxon>Gammaproteobacteria</taxon>
        <taxon>Alteromonadales</taxon>
        <taxon>Shewanellaceae</taxon>
        <taxon>Parashewanella</taxon>
    </lineage>
</organism>
<feature type="region of interest" description="Disordered" evidence="1">
    <location>
        <begin position="218"/>
        <end position="264"/>
    </location>
</feature>
<evidence type="ECO:0000256" key="1">
    <source>
        <dbReference type="SAM" id="MobiDB-lite"/>
    </source>
</evidence>
<keyword evidence="3" id="KW-1185">Reference proteome</keyword>
<dbReference type="Proteomes" id="UP000273022">
    <property type="component" value="Unassembled WGS sequence"/>
</dbReference>
<proteinExistence type="predicted"/>
<protein>
    <submittedName>
        <fullName evidence="2">Uncharacterized protein</fullName>
    </submittedName>
</protein>
<evidence type="ECO:0000313" key="2">
    <source>
        <dbReference type="EMBL" id="RJY16457.1"/>
    </source>
</evidence>
<reference evidence="2 3" key="1">
    <citation type="submission" date="2018-09" db="EMBL/GenBank/DDBJ databases">
        <title>Phylogeny of the Shewanellaceae, and recommendation for two new genera, Pseudoshewanella and Parashewanella.</title>
        <authorList>
            <person name="Wang G."/>
        </authorList>
    </citation>
    <scope>NUCLEOTIDE SEQUENCE [LARGE SCALE GENOMIC DNA]</scope>
    <source>
        <strain evidence="2 3">KCTC 22492</strain>
    </source>
</reference>
<dbReference type="RefSeq" id="WP_121853304.1">
    <property type="nucleotide sequence ID" value="NZ_CP037952.1"/>
</dbReference>
<sequence length="327" mass="36412">MAVSSQAACLPPIFSDPEASVQPIEIAASRKSLDLNSSKWVEVILILKELSSLKLQLLADELRVKGSFQSVITLVEDWLSTDSQMRALHTKPTMQNLAQALQKIEALDASKQVQIQFPRTANKLEVKECPELASLFILNKDDLAEVKGYVSFSCRNEPEKLAILAGSLGIHFEYAKTFQTDDELVSHWFDKEFDYQPTWDDLANAFKRLGEIGTAQHIELEHPPETNTDSSISAYDGSDTGSSDDYMMQPASHSRPESANEAMCNKKTLKRSATATGCSTGNSTVDLKKMQRLFSTHQLNENYDWATNIQANRSQRLSTASLKTDDN</sequence>
<accession>A0A3A6TUG6</accession>
<gene>
    <name evidence="2" type="ORF">D5R81_08895</name>
</gene>
<name>A0A3A6TUG6_9GAMM</name>
<dbReference type="AlphaFoldDB" id="A0A3A6TUG6"/>
<feature type="compositionally biased region" description="Low complexity" evidence="1">
    <location>
        <begin position="233"/>
        <end position="246"/>
    </location>
</feature>
<dbReference type="EMBL" id="QYYH01000046">
    <property type="protein sequence ID" value="RJY16457.1"/>
    <property type="molecule type" value="Genomic_DNA"/>
</dbReference>
<evidence type="ECO:0000313" key="3">
    <source>
        <dbReference type="Proteomes" id="UP000273022"/>
    </source>
</evidence>
<comment type="caution">
    <text evidence="2">The sequence shown here is derived from an EMBL/GenBank/DDBJ whole genome shotgun (WGS) entry which is preliminary data.</text>
</comment>